<sequence length="155" mass="17790">MDGRQQLSLLLPERDMARAPSVHVASVKWSLISVPFDTLQHYTINYDLELWAVPFHCRRLHLEGSLEEERIRRAIANRTIRHPELCDFSHIATVTSQPTRAWPETLESLTISSEAELEDESGLQTIFALLPRTLRKLAINVNWSALEWVAAFVTM</sequence>
<evidence type="ECO:0000313" key="2">
    <source>
        <dbReference type="Proteomes" id="UP000054350"/>
    </source>
</evidence>
<gene>
    <name evidence="1" type="ORF">AMAG_19679</name>
</gene>
<reference evidence="2" key="2">
    <citation type="submission" date="2009-11" db="EMBL/GenBank/DDBJ databases">
        <title>The Genome Sequence of Allomyces macrogynus strain ATCC 38327.</title>
        <authorList>
            <consortium name="The Broad Institute Genome Sequencing Platform"/>
            <person name="Russ C."/>
            <person name="Cuomo C."/>
            <person name="Shea T."/>
            <person name="Young S.K."/>
            <person name="Zeng Q."/>
            <person name="Koehrsen M."/>
            <person name="Haas B."/>
            <person name="Borodovsky M."/>
            <person name="Guigo R."/>
            <person name="Alvarado L."/>
            <person name="Berlin A."/>
            <person name="Borenstein D."/>
            <person name="Chen Z."/>
            <person name="Engels R."/>
            <person name="Freedman E."/>
            <person name="Gellesch M."/>
            <person name="Goldberg J."/>
            <person name="Griggs A."/>
            <person name="Gujja S."/>
            <person name="Heiman D."/>
            <person name="Hepburn T."/>
            <person name="Howarth C."/>
            <person name="Jen D."/>
            <person name="Larson L."/>
            <person name="Lewis B."/>
            <person name="Mehta T."/>
            <person name="Park D."/>
            <person name="Pearson M."/>
            <person name="Roberts A."/>
            <person name="Saif S."/>
            <person name="Shenoy N."/>
            <person name="Sisk P."/>
            <person name="Stolte C."/>
            <person name="Sykes S."/>
            <person name="Walk T."/>
            <person name="White J."/>
            <person name="Yandava C."/>
            <person name="Burger G."/>
            <person name="Gray M.W."/>
            <person name="Holland P.W.H."/>
            <person name="King N."/>
            <person name="Lang F.B.F."/>
            <person name="Roger A.J."/>
            <person name="Ruiz-Trillo I."/>
            <person name="Lander E."/>
            <person name="Nusbaum C."/>
        </authorList>
    </citation>
    <scope>NUCLEOTIDE SEQUENCE [LARGE SCALE GENOMIC DNA]</scope>
    <source>
        <strain evidence="2">ATCC 38327</strain>
    </source>
</reference>
<dbReference type="AlphaFoldDB" id="A0A0L0SY22"/>
<evidence type="ECO:0000313" key="1">
    <source>
        <dbReference type="EMBL" id="KNE67295.1"/>
    </source>
</evidence>
<dbReference type="VEuPathDB" id="FungiDB:AMAG_19679"/>
<accession>A0A0L0SY22</accession>
<name>A0A0L0SY22_ALLM3</name>
<proteinExistence type="predicted"/>
<dbReference type="EMBL" id="GG745352">
    <property type="protein sequence ID" value="KNE67295.1"/>
    <property type="molecule type" value="Genomic_DNA"/>
</dbReference>
<reference evidence="1 2" key="1">
    <citation type="submission" date="2009-11" db="EMBL/GenBank/DDBJ databases">
        <title>Annotation of Allomyces macrogynus ATCC 38327.</title>
        <authorList>
            <consortium name="The Broad Institute Genome Sequencing Platform"/>
            <person name="Russ C."/>
            <person name="Cuomo C."/>
            <person name="Burger G."/>
            <person name="Gray M.W."/>
            <person name="Holland P.W.H."/>
            <person name="King N."/>
            <person name="Lang F.B.F."/>
            <person name="Roger A.J."/>
            <person name="Ruiz-Trillo I."/>
            <person name="Young S.K."/>
            <person name="Zeng Q."/>
            <person name="Gargeya S."/>
            <person name="Fitzgerald M."/>
            <person name="Haas B."/>
            <person name="Abouelleil A."/>
            <person name="Alvarado L."/>
            <person name="Arachchi H.M."/>
            <person name="Berlin A."/>
            <person name="Chapman S.B."/>
            <person name="Gearin G."/>
            <person name="Goldberg J."/>
            <person name="Griggs A."/>
            <person name="Gujja S."/>
            <person name="Hansen M."/>
            <person name="Heiman D."/>
            <person name="Howarth C."/>
            <person name="Larimer J."/>
            <person name="Lui A."/>
            <person name="MacDonald P.J.P."/>
            <person name="McCowen C."/>
            <person name="Montmayeur A."/>
            <person name="Murphy C."/>
            <person name="Neiman D."/>
            <person name="Pearson M."/>
            <person name="Priest M."/>
            <person name="Roberts A."/>
            <person name="Saif S."/>
            <person name="Shea T."/>
            <person name="Sisk P."/>
            <person name="Stolte C."/>
            <person name="Sykes S."/>
            <person name="Wortman J."/>
            <person name="Nusbaum C."/>
            <person name="Birren B."/>
        </authorList>
    </citation>
    <scope>NUCLEOTIDE SEQUENCE [LARGE SCALE GENOMIC DNA]</scope>
    <source>
        <strain evidence="1 2">ATCC 38327</strain>
    </source>
</reference>
<dbReference type="Proteomes" id="UP000054350">
    <property type="component" value="Unassembled WGS sequence"/>
</dbReference>
<organism evidence="1 2">
    <name type="scientific">Allomyces macrogynus (strain ATCC 38327)</name>
    <name type="common">Allomyces javanicus var. macrogynus</name>
    <dbReference type="NCBI Taxonomy" id="578462"/>
    <lineage>
        <taxon>Eukaryota</taxon>
        <taxon>Fungi</taxon>
        <taxon>Fungi incertae sedis</taxon>
        <taxon>Blastocladiomycota</taxon>
        <taxon>Blastocladiomycetes</taxon>
        <taxon>Blastocladiales</taxon>
        <taxon>Blastocladiaceae</taxon>
        <taxon>Allomyces</taxon>
    </lineage>
</organism>
<keyword evidence="2" id="KW-1185">Reference proteome</keyword>
<protein>
    <submittedName>
        <fullName evidence="1">Uncharacterized protein</fullName>
    </submittedName>
</protein>